<accession>X0L693</accession>
<dbReference type="EMBL" id="JH657997">
    <property type="protein sequence ID" value="EXM16496.1"/>
    <property type="molecule type" value="Genomic_DNA"/>
</dbReference>
<organism evidence="1">
    <name type="scientific">Fusarium oxysporum f. sp. vasinfectum 25433</name>
    <dbReference type="NCBI Taxonomy" id="1089449"/>
    <lineage>
        <taxon>Eukaryota</taxon>
        <taxon>Fungi</taxon>
        <taxon>Dikarya</taxon>
        <taxon>Ascomycota</taxon>
        <taxon>Pezizomycotina</taxon>
        <taxon>Sordariomycetes</taxon>
        <taxon>Hypocreomycetidae</taxon>
        <taxon>Hypocreales</taxon>
        <taxon>Nectriaceae</taxon>
        <taxon>Fusarium</taxon>
        <taxon>Fusarium oxysporum species complex</taxon>
    </lineage>
</organism>
<gene>
    <name evidence="1" type="ORF">FOTG_15242</name>
</gene>
<dbReference type="HOGENOM" id="CLU_3368544_0_0_1"/>
<reference evidence="1" key="2">
    <citation type="submission" date="2012-05" db="EMBL/GenBank/DDBJ databases">
        <title>The Genome Annotation of Fusarium oxysporum Cotton.</title>
        <authorList>
            <consortium name="The Broad Institute Genomics Platform"/>
            <person name="Ma L.-J."/>
            <person name="Corby-Kistler H."/>
            <person name="Broz K."/>
            <person name="Gale L.R."/>
            <person name="Jonkers W."/>
            <person name="O'Donnell K."/>
            <person name="Ploetz R."/>
            <person name="Steinberg C."/>
            <person name="Schwartz D.C."/>
            <person name="VanEtten H."/>
            <person name="Zhou S."/>
            <person name="Young S.K."/>
            <person name="Zeng Q."/>
            <person name="Gargeya S."/>
            <person name="Fitzgerald M."/>
            <person name="Abouelleil A."/>
            <person name="Alvarado L."/>
            <person name="Chapman S.B."/>
            <person name="Gainer-Dewar J."/>
            <person name="Goldberg J."/>
            <person name="Griggs A."/>
            <person name="Gujja S."/>
            <person name="Hansen M."/>
            <person name="Howarth C."/>
            <person name="Imamovic A."/>
            <person name="Ireland A."/>
            <person name="Larimer J."/>
            <person name="McCowan C."/>
            <person name="Murphy C."/>
            <person name="Pearson M."/>
            <person name="Poon T.W."/>
            <person name="Priest M."/>
            <person name="Roberts A."/>
            <person name="Saif S."/>
            <person name="Shea T."/>
            <person name="Sykes S."/>
            <person name="Wortman J."/>
            <person name="Nusbaum C."/>
            <person name="Birren B."/>
        </authorList>
    </citation>
    <scope>NUCLEOTIDE SEQUENCE</scope>
    <source>
        <strain evidence="1">25433</strain>
    </source>
</reference>
<proteinExistence type="predicted"/>
<reference evidence="1" key="1">
    <citation type="submission" date="2011-11" db="EMBL/GenBank/DDBJ databases">
        <title>The Genome Sequence of Fusarium oxysporum Cotton.</title>
        <authorList>
            <consortium name="The Broad Institute Genome Sequencing Platform"/>
            <person name="Ma L.-J."/>
            <person name="Gale L.R."/>
            <person name="Schwartz D.C."/>
            <person name="Zhou S."/>
            <person name="Corby-Kistler H."/>
            <person name="Young S.K."/>
            <person name="Zeng Q."/>
            <person name="Gargeya S."/>
            <person name="Fitzgerald M."/>
            <person name="Haas B."/>
            <person name="Abouelleil A."/>
            <person name="Alvarado L."/>
            <person name="Arachchi H.M."/>
            <person name="Berlin A."/>
            <person name="Brown A."/>
            <person name="Chapman S.B."/>
            <person name="Chen Z."/>
            <person name="Dunbar C."/>
            <person name="Freedman E."/>
            <person name="Gearin G."/>
            <person name="Goldberg J."/>
            <person name="Griggs A."/>
            <person name="Gujja S."/>
            <person name="Heiman D."/>
            <person name="Howarth C."/>
            <person name="Larson L."/>
            <person name="Lui A."/>
            <person name="MacDonald P.J.P."/>
            <person name="Montmayeur A."/>
            <person name="Murphy C."/>
            <person name="Neiman D."/>
            <person name="Pearson M."/>
            <person name="Priest M."/>
            <person name="Roberts A."/>
            <person name="Saif S."/>
            <person name="Shea T."/>
            <person name="Shenoy N."/>
            <person name="Sisk P."/>
            <person name="Stolte C."/>
            <person name="Sykes S."/>
            <person name="Wortman J."/>
            <person name="Nusbaum C."/>
            <person name="Birren B."/>
        </authorList>
    </citation>
    <scope>NUCLEOTIDE SEQUENCE [LARGE SCALE GENOMIC DNA]</scope>
    <source>
        <strain evidence="1">25433</strain>
    </source>
</reference>
<protein>
    <submittedName>
        <fullName evidence="1">Uncharacterized protein</fullName>
    </submittedName>
</protein>
<dbReference type="Proteomes" id="UP000030701">
    <property type="component" value="Unassembled WGS sequence"/>
</dbReference>
<evidence type="ECO:0000313" key="1">
    <source>
        <dbReference type="EMBL" id="EXM16496.1"/>
    </source>
</evidence>
<dbReference type="AlphaFoldDB" id="X0L693"/>
<sequence>MLLAVAIRSRIRLLTAQWMIQAWYLQGSATEWPLK</sequence>
<name>X0L693_FUSOX</name>